<name>A0A1Q9CKD8_SYMMI</name>
<dbReference type="AlphaFoldDB" id="A0A1Q9CKD8"/>
<feature type="region of interest" description="Disordered" evidence="1">
    <location>
        <begin position="119"/>
        <end position="138"/>
    </location>
</feature>
<dbReference type="EMBL" id="LSRX01001120">
    <property type="protein sequence ID" value="OLP83375.1"/>
    <property type="molecule type" value="Genomic_DNA"/>
</dbReference>
<gene>
    <name evidence="2" type="ORF">AK812_SmicGene35868</name>
</gene>
<evidence type="ECO:0000313" key="3">
    <source>
        <dbReference type="Proteomes" id="UP000186817"/>
    </source>
</evidence>
<feature type="region of interest" description="Disordered" evidence="1">
    <location>
        <begin position="31"/>
        <end position="63"/>
    </location>
</feature>
<protein>
    <submittedName>
        <fullName evidence="2">Uncharacterized protein</fullName>
    </submittedName>
</protein>
<sequence length="253" mass="27287">MRAFDGEAPGTIDRPAMRGLALLHDARPEQAARGGANAMGGPQSLRPQAPLRDHRGTRGVPWPEVTRAAMEELAGRDDGDVTCGELTTVKDTVVKAKIMEAQMPSYLARYLAPLIEEDDGARQGRDPHPSEKDGSDITAVELHGTGLNDDSRDYGDPAQQRWHHSVIAPTAKISDVTLNSMWHRSRRGCAGPGALFCKSGARVLGVIWPFGIAQSLHCSGRGEKLKESSRLAGERHTKTILGLLLRTHQVGGP</sequence>
<accession>A0A1Q9CKD8</accession>
<organism evidence="2 3">
    <name type="scientific">Symbiodinium microadriaticum</name>
    <name type="common">Dinoflagellate</name>
    <name type="synonym">Zooxanthella microadriatica</name>
    <dbReference type="NCBI Taxonomy" id="2951"/>
    <lineage>
        <taxon>Eukaryota</taxon>
        <taxon>Sar</taxon>
        <taxon>Alveolata</taxon>
        <taxon>Dinophyceae</taxon>
        <taxon>Suessiales</taxon>
        <taxon>Symbiodiniaceae</taxon>
        <taxon>Symbiodinium</taxon>
    </lineage>
</organism>
<comment type="caution">
    <text evidence="2">The sequence shown here is derived from an EMBL/GenBank/DDBJ whole genome shotgun (WGS) entry which is preliminary data.</text>
</comment>
<proteinExistence type="predicted"/>
<feature type="compositionally biased region" description="Basic and acidic residues" evidence="1">
    <location>
        <begin position="120"/>
        <end position="135"/>
    </location>
</feature>
<evidence type="ECO:0000313" key="2">
    <source>
        <dbReference type="EMBL" id="OLP83375.1"/>
    </source>
</evidence>
<reference evidence="2 3" key="1">
    <citation type="submission" date="2016-02" db="EMBL/GenBank/DDBJ databases">
        <title>Genome analysis of coral dinoflagellate symbionts highlights evolutionary adaptations to a symbiotic lifestyle.</title>
        <authorList>
            <person name="Aranda M."/>
            <person name="Li Y."/>
            <person name="Liew Y.J."/>
            <person name="Baumgarten S."/>
            <person name="Simakov O."/>
            <person name="Wilson M."/>
            <person name="Piel J."/>
            <person name="Ashoor H."/>
            <person name="Bougouffa S."/>
            <person name="Bajic V.B."/>
            <person name="Ryu T."/>
            <person name="Ravasi T."/>
            <person name="Bayer T."/>
            <person name="Micklem G."/>
            <person name="Kim H."/>
            <person name="Bhak J."/>
            <person name="Lajeunesse T.C."/>
            <person name="Voolstra C.R."/>
        </authorList>
    </citation>
    <scope>NUCLEOTIDE SEQUENCE [LARGE SCALE GENOMIC DNA]</scope>
    <source>
        <strain evidence="2 3">CCMP2467</strain>
    </source>
</reference>
<evidence type="ECO:0000256" key="1">
    <source>
        <dbReference type="SAM" id="MobiDB-lite"/>
    </source>
</evidence>
<dbReference type="Proteomes" id="UP000186817">
    <property type="component" value="Unassembled WGS sequence"/>
</dbReference>
<keyword evidence="3" id="KW-1185">Reference proteome</keyword>